<dbReference type="AlphaFoldDB" id="A0A6D2LJY8"/>
<name>A0A6D2LJY8_9BRAS</name>
<organism evidence="9 10">
    <name type="scientific">Microthlaspi erraticum</name>
    <dbReference type="NCBI Taxonomy" id="1685480"/>
    <lineage>
        <taxon>Eukaryota</taxon>
        <taxon>Viridiplantae</taxon>
        <taxon>Streptophyta</taxon>
        <taxon>Embryophyta</taxon>
        <taxon>Tracheophyta</taxon>
        <taxon>Spermatophyta</taxon>
        <taxon>Magnoliopsida</taxon>
        <taxon>eudicotyledons</taxon>
        <taxon>Gunneridae</taxon>
        <taxon>Pentapetalae</taxon>
        <taxon>rosids</taxon>
        <taxon>malvids</taxon>
        <taxon>Brassicales</taxon>
        <taxon>Brassicaceae</taxon>
        <taxon>Coluteocarpeae</taxon>
        <taxon>Microthlaspi</taxon>
    </lineage>
</organism>
<dbReference type="EMBL" id="CACVBM020001829">
    <property type="protein sequence ID" value="CAA7060572.1"/>
    <property type="molecule type" value="Genomic_DNA"/>
</dbReference>
<dbReference type="PANTHER" id="PTHR32227">
    <property type="entry name" value="GLUCAN ENDO-1,3-BETA-GLUCOSIDASE BG1-RELATED-RELATED"/>
    <property type="match status" value="1"/>
</dbReference>
<reference evidence="9" key="1">
    <citation type="submission" date="2020-01" db="EMBL/GenBank/DDBJ databases">
        <authorList>
            <person name="Mishra B."/>
        </authorList>
    </citation>
    <scope>NUCLEOTIDE SEQUENCE [LARGE SCALE GENOMIC DNA]</scope>
</reference>
<feature type="signal peptide" evidence="8">
    <location>
        <begin position="1"/>
        <end position="27"/>
    </location>
</feature>
<evidence type="ECO:0000256" key="2">
    <source>
        <dbReference type="ARBA" id="ARBA00008773"/>
    </source>
</evidence>
<keyword evidence="4 7" id="KW-0378">Hydrolase</keyword>
<gene>
    <name evidence="9" type="ORF">MERR_LOCUS47808</name>
</gene>
<dbReference type="GO" id="GO:0005975">
    <property type="term" value="P:carbohydrate metabolic process"/>
    <property type="evidence" value="ECO:0007669"/>
    <property type="project" value="InterPro"/>
</dbReference>
<protein>
    <recommendedName>
        <fullName evidence="3">glucan endo-1,3-beta-D-glucosidase</fullName>
        <ecNumber evidence="3">3.2.1.39</ecNumber>
    </recommendedName>
</protein>
<proteinExistence type="inferred from homology"/>
<dbReference type="InterPro" id="IPR000490">
    <property type="entry name" value="Glyco_hydro_17"/>
</dbReference>
<evidence type="ECO:0000256" key="8">
    <source>
        <dbReference type="SAM" id="SignalP"/>
    </source>
</evidence>
<dbReference type="EC" id="3.2.1.39" evidence="3"/>
<keyword evidence="8" id="KW-0732">Signal</keyword>
<dbReference type="GO" id="GO:0042973">
    <property type="term" value="F:glucan endo-1,3-beta-D-glucosidase activity"/>
    <property type="evidence" value="ECO:0007669"/>
    <property type="project" value="UniProtKB-EC"/>
</dbReference>
<keyword evidence="5 7" id="KW-0326">Glycosidase</keyword>
<keyword evidence="10" id="KW-1185">Reference proteome</keyword>
<comment type="similarity">
    <text evidence="2 6">Belongs to the glycosyl hydrolase 17 family.</text>
</comment>
<accession>A0A6D2LJY8</accession>
<comment type="catalytic activity">
    <reaction evidence="1">
        <text>Hydrolysis of (1-&gt;3)-beta-D-glucosidic linkages in (1-&gt;3)-beta-D-glucans.</text>
        <dbReference type="EC" id="3.2.1.39"/>
    </reaction>
</comment>
<evidence type="ECO:0000256" key="1">
    <source>
        <dbReference type="ARBA" id="ARBA00000382"/>
    </source>
</evidence>
<dbReference type="InterPro" id="IPR044965">
    <property type="entry name" value="Glyco_hydro_17_plant"/>
</dbReference>
<feature type="chain" id="PRO_5025511339" description="glucan endo-1,3-beta-D-glucosidase" evidence="8">
    <location>
        <begin position="28"/>
        <end position="337"/>
    </location>
</feature>
<dbReference type="Pfam" id="PF00332">
    <property type="entry name" value="Glyco_hydro_17"/>
    <property type="match status" value="1"/>
</dbReference>
<dbReference type="OrthoDB" id="941679at2759"/>
<evidence type="ECO:0000256" key="7">
    <source>
        <dbReference type="RuleBase" id="RU004336"/>
    </source>
</evidence>
<dbReference type="Proteomes" id="UP000467841">
    <property type="component" value="Unassembled WGS sequence"/>
</dbReference>
<evidence type="ECO:0000256" key="4">
    <source>
        <dbReference type="ARBA" id="ARBA00022801"/>
    </source>
</evidence>
<sequence length="337" mass="37379">MSNESSYLALLLLLSFLMASFFDTAAGQIGVCYGRVGNNLPRPSDVIALYRQQNIRRMRIYDPNQEVLTALRGSNIELLLDLPNVDLERVASSQAAADAWAQNNVRNYANNVRFRYISVGNEVQPSDPQARFVLPAMQNIERAVSSLGIKVSTAIDTRGISGFPPSSGRFTPEFRNFIAPVITFLASKQSPLLVNIYPYFAHINNMKEIPLAYALFTAPPTEVVDGRNAYQNLFHAQLDTAYAALEKTEGGSVEIVVSETGWPSAGGVAATTDNARTYVSNLIKTVNRGGSPRKPERPIETYIFAMFDENEKPNAETEKFFGLFRPNRESKYGINFN</sequence>
<dbReference type="SUPFAM" id="SSF51445">
    <property type="entry name" value="(Trans)glycosidases"/>
    <property type="match status" value="1"/>
</dbReference>
<evidence type="ECO:0000313" key="10">
    <source>
        <dbReference type="Proteomes" id="UP000467841"/>
    </source>
</evidence>
<dbReference type="InterPro" id="IPR017853">
    <property type="entry name" value="GH"/>
</dbReference>
<dbReference type="PROSITE" id="PS00587">
    <property type="entry name" value="GLYCOSYL_HYDROL_F17"/>
    <property type="match status" value="1"/>
</dbReference>
<evidence type="ECO:0000313" key="9">
    <source>
        <dbReference type="EMBL" id="CAA7060572.1"/>
    </source>
</evidence>
<evidence type="ECO:0000256" key="6">
    <source>
        <dbReference type="RuleBase" id="RU004335"/>
    </source>
</evidence>
<evidence type="ECO:0000256" key="3">
    <source>
        <dbReference type="ARBA" id="ARBA00012780"/>
    </source>
</evidence>
<comment type="caution">
    <text evidence="9">The sequence shown here is derived from an EMBL/GenBank/DDBJ whole genome shotgun (WGS) entry which is preliminary data.</text>
</comment>
<dbReference type="FunFam" id="3.20.20.80:FF:000010">
    <property type="entry name" value="glucan endo-1,3-beta-glucosidase, basic"/>
    <property type="match status" value="1"/>
</dbReference>
<dbReference type="Gene3D" id="3.20.20.80">
    <property type="entry name" value="Glycosidases"/>
    <property type="match status" value="1"/>
</dbReference>
<evidence type="ECO:0000256" key="5">
    <source>
        <dbReference type="ARBA" id="ARBA00023295"/>
    </source>
</evidence>